<accession>A0AAV0LB99</accession>
<evidence type="ECO:0000256" key="4">
    <source>
        <dbReference type="ARBA" id="ARBA00023136"/>
    </source>
</evidence>
<evidence type="ECO:0000256" key="2">
    <source>
        <dbReference type="ARBA" id="ARBA00022692"/>
    </source>
</evidence>
<evidence type="ECO:0000256" key="1">
    <source>
        <dbReference type="ARBA" id="ARBA00004477"/>
    </source>
</evidence>
<dbReference type="Proteomes" id="UP001154282">
    <property type="component" value="Unassembled WGS sequence"/>
</dbReference>
<reference evidence="8" key="1">
    <citation type="submission" date="2022-08" db="EMBL/GenBank/DDBJ databases">
        <authorList>
            <person name="Gutierrez-Valencia J."/>
        </authorList>
    </citation>
    <scope>NUCLEOTIDE SEQUENCE</scope>
</reference>
<evidence type="ECO:0000256" key="5">
    <source>
        <dbReference type="PROSITE-ProRule" id="PRU00205"/>
    </source>
</evidence>
<dbReference type="GO" id="GO:0050291">
    <property type="term" value="F:sphingosine N-acyltransferase activity"/>
    <property type="evidence" value="ECO:0007669"/>
    <property type="project" value="InterPro"/>
</dbReference>
<evidence type="ECO:0000256" key="3">
    <source>
        <dbReference type="ARBA" id="ARBA00022989"/>
    </source>
</evidence>
<protein>
    <recommendedName>
        <fullName evidence="7">TLC domain-containing protein</fullName>
    </recommendedName>
</protein>
<dbReference type="AlphaFoldDB" id="A0AAV0LB99"/>
<dbReference type="PANTHER" id="PTHR12560">
    <property type="entry name" value="LONGEVITY ASSURANCE FACTOR 1 LAG1"/>
    <property type="match status" value="1"/>
</dbReference>
<feature type="domain" description="TLC" evidence="7">
    <location>
        <begin position="75"/>
        <end position="289"/>
    </location>
</feature>
<keyword evidence="9" id="KW-1185">Reference proteome</keyword>
<dbReference type="PANTHER" id="PTHR12560:SF57">
    <property type="entry name" value="LAG1 LONGEVITY ASSURANCE HOMOLOG 3-LIKE"/>
    <property type="match status" value="1"/>
</dbReference>
<evidence type="ECO:0000313" key="9">
    <source>
        <dbReference type="Proteomes" id="UP001154282"/>
    </source>
</evidence>
<gene>
    <name evidence="8" type="ORF">LITE_LOCUS23153</name>
</gene>
<evidence type="ECO:0000259" key="7">
    <source>
        <dbReference type="PROSITE" id="PS50922"/>
    </source>
</evidence>
<comment type="caution">
    <text evidence="8">The sequence shown here is derived from an EMBL/GenBank/DDBJ whole genome shotgun (WGS) entry which is preliminary data.</text>
</comment>
<dbReference type="EMBL" id="CAMGYJ010000006">
    <property type="protein sequence ID" value="CAI0431772.1"/>
    <property type="molecule type" value="Genomic_DNA"/>
</dbReference>
<dbReference type="PROSITE" id="PS50922">
    <property type="entry name" value="TLC"/>
    <property type="match status" value="1"/>
</dbReference>
<feature type="transmembrane region" description="Helical" evidence="6">
    <location>
        <begin position="131"/>
        <end position="149"/>
    </location>
</feature>
<dbReference type="GO" id="GO:0046513">
    <property type="term" value="P:ceramide biosynthetic process"/>
    <property type="evidence" value="ECO:0007669"/>
    <property type="project" value="InterPro"/>
</dbReference>
<comment type="subcellular location">
    <subcellularLocation>
        <location evidence="1">Endoplasmic reticulum membrane</location>
        <topology evidence="1">Multi-pass membrane protein</topology>
    </subcellularLocation>
</comment>
<keyword evidence="3 6" id="KW-1133">Transmembrane helix</keyword>
<feature type="transmembrane region" description="Helical" evidence="6">
    <location>
        <begin position="20"/>
        <end position="42"/>
    </location>
</feature>
<keyword evidence="4 5" id="KW-0472">Membrane</keyword>
<organism evidence="8 9">
    <name type="scientific">Linum tenue</name>
    <dbReference type="NCBI Taxonomy" id="586396"/>
    <lineage>
        <taxon>Eukaryota</taxon>
        <taxon>Viridiplantae</taxon>
        <taxon>Streptophyta</taxon>
        <taxon>Embryophyta</taxon>
        <taxon>Tracheophyta</taxon>
        <taxon>Spermatophyta</taxon>
        <taxon>Magnoliopsida</taxon>
        <taxon>eudicotyledons</taxon>
        <taxon>Gunneridae</taxon>
        <taxon>Pentapetalae</taxon>
        <taxon>rosids</taxon>
        <taxon>fabids</taxon>
        <taxon>Malpighiales</taxon>
        <taxon>Linaceae</taxon>
        <taxon>Linum</taxon>
    </lineage>
</organism>
<dbReference type="InterPro" id="IPR016439">
    <property type="entry name" value="Lag1/Lac1-like"/>
</dbReference>
<dbReference type="GO" id="GO:0005789">
    <property type="term" value="C:endoplasmic reticulum membrane"/>
    <property type="evidence" value="ECO:0007669"/>
    <property type="project" value="UniProtKB-SubCell"/>
</dbReference>
<dbReference type="InterPro" id="IPR006634">
    <property type="entry name" value="TLC-dom"/>
</dbReference>
<feature type="transmembrane region" description="Helical" evidence="6">
    <location>
        <begin position="257"/>
        <end position="277"/>
    </location>
</feature>
<feature type="transmembrane region" description="Helical" evidence="6">
    <location>
        <begin position="164"/>
        <end position="188"/>
    </location>
</feature>
<sequence>MSFLLGTQSCWLDWESESDPLPADFLAIPLFAVFFPLIRLFLDRYVFQKLAGRLILGKGYPSIHLVTREERKTITKFKESAWKLVYFLSSELLALYVSHNEPWFTNTNYFWKGPGDQVWPDLKVELKLKALYMYGGGFYVYSTFALLFWETRRSDFSVSMGHHLATLALLVLSYMARFARVGAVVLAIHDATDMFLEAAKMSRYSGFESLSSIFFASFVVVWTMLRIICFPLWILRSTSSEVVASLDMEKHAVEGPVYYYMFNTLLICLLIVNIYWWKLMIVMVIDQIKARGKLGDDIRSDSEGEDDHVD</sequence>
<feature type="transmembrane region" description="Helical" evidence="6">
    <location>
        <begin position="209"/>
        <end position="234"/>
    </location>
</feature>
<proteinExistence type="predicted"/>
<evidence type="ECO:0000313" key="8">
    <source>
        <dbReference type="EMBL" id="CAI0431772.1"/>
    </source>
</evidence>
<dbReference type="SMART" id="SM00724">
    <property type="entry name" value="TLC"/>
    <property type="match status" value="1"/>
</dbReference>
<name>A0AAV0LB99_9ROSI</name>
<evidence type="ECO:0000256" key="6">
    <source>
        <dbReference type="SAM" id="Phobius"/>
    </source>
</evidence>
<keyword evidence="2 5" id="KW-0812">Transmembrane</keyword>
<dbReference type="Pfam" id="PF03798">
    <property type="entry name" value="TRAM_LAG1_CLN8"/>
    <property type="match status" value="1"/>
</dbReference>